<dbReference type="Gene3D" id="3.40.50.300">
    <property type="entry name" value="P-loop containing nucleotide triphosphate hydrolases"/>
    <property type="match status" value="1"/>
</dbReference>
<reference evidence="2" key="1">
    <citation type="submission" date="2022-10" db="EMBL/GenBank/DDBJ databases">
        <title>Hoeflea sp. J2-29, isolated from marine algae.</title>
        <authorList>
            <person name="Kristyanto S."/>
            <person name="Kim J.M."/>
            <person name="Jeon C.O."/>
        </authorList>
    </citation>
    <scope>NUCLEOTIDE SEQUENCE</scope>
    <source>
        <strain evidence="2">J2-29</strain>
    </source>
</reference>
<dbReference type="GO" id="GO:0016301">
    <property type="term" value="F:kinase activity"/>
    <property type="evidence" value="ECO:0007669"/>
    <property type="project" value="UniProtKB-KW"/>
</dbReference>
<feature type="domain" description="HPr kinase/phosphorylase C-terminal" evidence="1">
    <location>
        <begin position="12"/>
        <end position="93"/>
    </location>
</feature>
<accession>A0ABT3YAD3</accession>
<keyword evidence="3" id="KW-1185">Reference proteome</keyword>
<dbReference type="SUPFAM" id="SSF53795">
    <property type="entry name" value="PEP carboxykinase-like"/>
    <property type="match status" value="1"/>
</dbReference>
<dbReference type="EMBL" id="JAOVZQ010000001">
    <property type="protein sequence ID" value="MCY0092846.1"/>
    <property type="molecule type" value="Genomic_DNA"/>
</dbReference>
<evidence type="ECO:0000259" key="1">
    <source>
        <dbReference type="Pfam" id="PF07475"/>
    </source>
</evidence>
<proteinExistence type="predicted"/>
<evidence type="ECO:0000313" key="2">
    <source>
        <dbReference type="EMBL" id="MCY0092846.1"/>
    </source>
</evidence>
<gene>
    <name evidence="2" type="ORF">OEG82_02150</name>
</gene>
<dbReference type="CDD" id="cd01918">
    <property type="entry name" value="HprK_C"/>
    <property type="match status" value="1"/>
</dbReference>
<dbReference type="Proteomes" id="UP001081283">
    <property type="component" value="Unassembled WGS sequence"/>
</dbReference>
<sequence length="156" mass="16267">MSSVSAVSGESFHATAIISGATGVLFLGPSGSGKSAVAFACLNATIARGWNAALVADDQTILTAGAGRCIASCPPPIQGLLELRGTGIVAMRRSERAVMHLAVALTERSSETRSPPESETFSCGDASLPLMRLWHDGTSDPLDYLIASRPELFFSR</sequence>
<comment type="caution">
    <text evidence="2">The sequence shown here is derived from an EMBL/GenBank/DDBJ whole genome shotgun (WGS) entry which is preliminary data.</text>
</comment>
<keyword evidence="2" id="KW-0808">Transferase</keyword>
<evidence type="ECO:0000313" key="3">
    <source>
        <dbReference type="Proteomes" id="UP001081283"/>
    </source>
</evidence>
<dbReference type="InterPro" id="IPR027417">
    <property type="entry name" value="P-loop_NTPase"/>
</dbReference>
<dbReference type="Pfam" id="PF07475">
    <property type="entry name" value="Hpr_kinase_C"/>
    <property type="match status" value="1"/>
</dbReference>
<protein>
    <submittedName>
        <fullName evidence="2">HPr kinase/phosphatase C-terminal domain-containing protein</fullName>
    </submittedName>
</protein>
<organism evidence="2 3">
    <name type="scientific">Hoeflea ulvae</name>
    <dbReference type="NCBI Taxonomy" id="2983764"/>
    <lineage>
        <taxon>Bacteria</taxon>
        <taxon>Pseudomonadati</taxon>
        <taxon>Pseudomonadota</taxon>
        <taxon>Alphaproteobacteria</taxon>
        <taxon>Hyphomicrobiales</taxon>
        <taxon>Rhizobiaceae</taxon>
        <taxon>Hoeflea</taxon>
    </lineage>
</organism>
<keyword evidence="2" id="KW-0418">Kinase</keyword>
<dbReference type="InterPro" id="IPR011104">
    <property type="entry name" value="Hpr_kin/Pase_C"/>
</dbReference>
<name>A0ABT3YAD3_9HYPH</name>
<dbReference type="RefSeq" id="WP_267610819.1">
    <property type="nucleotide sequence ID" value="NZ_JAOVZQ010000001.1"/>
</dbReference>